<feature type="domain" description="Heterokaryon incompatibility" evidence="1">
    <location>
        <begin position="22"/>
        <end position="135"/>
    </location>
</feature>
<evidence type="ECO:0000259" key="1">
    <source>
        <dbReference type="Pfam" id="PF06985"/>
    </source>
</evidence>
<dbReference type="InterPro" id="IPR058525">
    <property type="entry name" value="DUF8212"/>
</dbReference>
<comment type="caution">
    <text evidence="3">The sequence shown here is derived from an EMBL/GenBank/DDBJ whole genome shotgun (WGS) entry which is preliminary data.</text>
</comment>
<protein>
    <submittedName>
        <fullName evidence="3">Heterokaryon incompatibility protein-domain-containing protein</fullName>
    </submittedName>
</protein>
<dbReference type="PANTHER" id="PTHR10622:SF10">
    <property type="entry name" value="HET DOMAIN-CONTAINING PROTEIN"/>
    <property type="match status" value="1"/>
</dbReference>
<name>A0AA39ZIV8_9PEZI</name>
<keyword evidence="4" id="KW-1185">Reference proteome</keyword>
<feature type="domain" description="DUF8212" evidence="2">
    <location>
        <begin position="241"/>
        <end position="265"/>
    </location>
</feature>
<gene>
    <name evidence="3" type="ORF">QBC41DRAFT_344565</name>
</gene>
<organism evidence="3 4">
    <name type="scientific">Cercophora samala</name>
    <dbReference type="NCBI Taxonomy" id="330535"/>
    <lineage>
        <taxon>Eukaryota</taxon>
        <taxon>Fungi</taxon>
        <taxon>Dikarya</taxon>
        <taxon>Ascomycota</taxon>
        <taxon>Pezizomycotina</taxon>
        <taxon>Sordariomycetes</taxon>
        <taxon>Sordariomycetidae</taxon>
        <taxon>Sordariales</taxon>
        <taxon>Lasiosphaeriaceae</taxon>
        <taxon>Cercophora</taxon>
    </lineage>
</organism>
<sequence>MRLLRTDKIELVEVYGSDVEPYAILSHTWDKEEVLFQDIQHPELATCNWTSDPDTLDDLPVAAKLCFQKKGFQKVRQAVLLAQNQGFSFIWIDTCCIDKSSSAELSEAINSMFQWYKDAQVCYAYLVDFNRDQSYFMRSRWFTRGWTLQELIAPSQVQFYDANWRHFGNKTPSSYFTALIADASGVQIDVLTGETSPSRVCIASRMRWAARRQTTRVEDVAYCLLGLFDVNMPLLYGEGKRSFIRLQQEILLRYEDQSLFAWYMDTLADIHSDTLFGLLADHPDRFSETGSSEVFNPISIGGEPSAVTSKGVRVELFLVPCDSVEGADFQAILACERTGFEARQAPVIFLKRHWGIGDEYSRILPQKQNYISRSTLGEGGSWRRVFANQQPASIAGTLTIAASKHNSRLPQPSSIVAVEWEVIETQPKNLWNEAAKALEVEIRKVQIGVPIGTFELALTLNGQDRTHVYVEVGLRLTNHRILQSYCNILESGSFLGVKKEAEERPIAGINISAEVIEHHHSQGMDILLHLVDRVGSERVFKNTGLVYVAFNTILPAIHRHILENPSDLFPSFSRELKGMLKQLKDCQVGYSHIIQTVLIGIIPEAQISALLADASVQNWGALDYNSEVRRRVKELTHPFGECIQTIRGHLERLKSLLEIEDEPGDGARINQRQIIRPFQCIVLNRTFIHDYILMIRSELETMAILVRK</sequence>
<dbReference type="Pfam" id="PF06985">
    <property type="entry name" value="HET"/>
    <property type="match status" value="1"/>
</dbReference>
<evidence type="ECO:0000259" key="2">
    <source>
        <dbReference type="Pfam" id="PF26640"/>
    </source>
</evidence>
<accession>A0AA39ZIV8</accession>
<dbReference type="AlphaFoldDB" id="A0AA39ZIV8"/>
<evidence type="ECO:0000313" key="3">
    <source>
        <dbReference type="EMBL" id="KAK0671532.1"/>
    </source>
</evidence>
<proteinExistence type="predicted"/>
<dbReference type="EMBL" id="JAULSY010000020">
    <property type="protein sequence ID" value="KAK0671532.1"/>
    <property type="molecule type" value="Genomic_DNA"/>
</dbReference>
<dbReference type="PANTHER" id="PTHR10622">
    <property type="entry name" value="HET DOMAIN-CONTAINING PROTEIN"/>
    <property type="match status" value="1"/>
</dbReference>
<reference evidence="3" key="1">
    <citation type="submission" date="2023-06" db="EMBL/GenBank/DDBJ databases">
        <title>Genome-scale phylogeny and comparative genomics of the fungal order Sordariales.</title>
        <authorList>
            <consortium name="Lawrence Berkeley National Laboratory"/>
            <person name="Hensen N."/>
            <person name="Bonometti L."/>
            <person name="Westerberg I."/>
            <person name="Brannstrom I.O."/>
            <person name="Guillou S."/>
            <person name="Cros-Aarteil S."/>
            <person name="Calhoun S."/>
            <person name="Haridas S."/>
            <person name="Kuo A."/>
            <person name="Mondo S."/>
            <person name="Pangilinan J."/>
            <person name="Riley R."/>
            <person name="Labutti K."/>
            <person name="Andreopoulos B."/>
            <person name="Lipzen A."/>
            <person name="Chen C."/>
            <person name="Yanf M."/>
            <person name="Daum C."/>
            <person name="Ng V."/>
            <person name="Clum A."/>
            <person name="Steindorff A."/>
            <person name="Ohm R."/>
            <person name="Martin F."/>
            <person name="Silar P."/>
            <person name="Natvig D."/>
            <person name="Lalanne C."/>
            <person name="Gautier V."/>
            <person name="Ament-Velasquez S.L."/>
            <person name="Kruys A."/>
            <person name="Hutchinson M.I."/>
            <person name="Powell A.J."/>
            <person name="Barry K."/>
            <person name="Miller A.N."/>
            <person name="Grigoriev I.V."/>
            <person name="Debuchy R."/>
            <person name="Gladieux P."/>
            <person name="Thoren M.H."/>
            <person name="Johannesson H."/>
        </authorList>
    </citation>
    <scope>NUCLEOTIDE SEQUENCE</scope>
    <source>
        <strain evidence="3">CBS 307.81</strain>
    </source>
</reference>
<dbReference type="Proteomes" id="UP001174997">
    <property type="component" value="Unassembled WGS sequence"/>
</dbReference>
<evidence type="ECO:0000313" key="4">
    <source>
        <dbReference type="Proteomes" id="UP001174997"/>
    </source>
</evidence>
<dbReference type="Pfam" id="PF26640">
    <property type="entry name" value="DUF8212"/>
    <property type="match status" value="1"/>
</dbReference>
<dbReference type="InterPro" id="IPR010730">
    <property type="entry name" value="HET"/>
</dbReference>